<reference evidence="1 2" key="1">
    <citation type="submission" date="2018-06" db="EMBL/GenBank/DDBJ databases">
        <authorList>
            <consortium name="Pathogen Informatics"/>
            <person name="Doyle S."/>
        </authorList>
    </citation>
    <scope>NUCLEOTIDE SEQUENCE [LARGE SCALE GENOMIC DNA]</scope>
    <source>
        <strain evidence="1 2">NCTC5664</strain>
    </source>
</reference>
<name>A0A380E3D2_STAAU</name>
<dbReference type="EMBL" id="UHAQ01000004">
    <property type="protein sequence ID" value="SUK96154.1"/>
    <property type="molecule type" value="Genomic_DNA"/>
</dbReference>
<gene>
    <name evidence="1" type="ORF">NCTC5664_03905</name>
</gene>
<protein>
    <submittedName>
        <fullName evidence="1">[Genomic island nu Sa beta2]</fullName>
    </submittedName>
</protein>
<dbReference type="AlphaFoldDB" id="A0A380E3D2"/>
<evidence type="ECO:0000313" key="2">
    <source>
        <dbReference type="Proteomes" id="UP000254502"/>
    </source>
</evidence>
<accession>A0A380E3D2</accession>
<proteinExistence type="predicted"/>
<dbReference type="Proteomes" id="UP000254502">
    <property type="component" value="Unassembled WGS sequence"/>
</dbReference>
<organism evidence="1 2">
    <name type="scientific">Staphylococcus aureus</name>
    <dbReference type="NCBI Taxonomy" id="1280"/>
    <lineage>
        <taxon>Bacteria</taxon>
        <taxon>Bacillati</taxon>
        <taxon>Bacillota</taxon>
        <taxon>Bacilli</taxon>
        <taxon>Bacillales</taxon>
        <taxon>Staphylococcaceae</taxon>
        <taxon>Staphylococcus</taxon>
    </lineage>
</organism>
<sequence length="91" mass="10947">MNDSEFNQLNYEESYTVVNNIAKEYVQKSNRFLEALIDENILIKNTGYKGEMIIYFSYERMGDYFLSEHLLEKYRNVDKRDLVTKLQSDEK</sequence>
<evidence type="ECO:0000313" key="1">
    <source>
        <dbReference type="EMBL" id="SUK96154.1"/>
    </source>
</evidence>